<proteinExistence type="predicted"/>
<name>A0A9W6XCL7_9STRA</name>
<gene>
    <name evidence="2" type="ORF">Plil01_001522200</name>
</gene>
<keyword evidence="3" id="KW-1185">Reference proteome</keyword>
<evidence type="ECO:0000313" key="2">
    <source>
        <dbReference type="EMBL" id="GMF35877.1"/>
    </source>
</evidence>
<dbReference type="Proteomes" id="UP001165083">
    <property type="component" value="Unassembled WGS sequence"/>
</dbReference>
<accession>A0A9W6XCL7</accession>
<dbReference type="PROSITE" id="PS51257">
    <property type="entry name" value="PROKAR_LIPOPROTEIN"/>
    <property type="match status" value="1"/>
</dbReference>
<organism evidence="2 3">
    <name type="scientific">Phytophthora lilii</name>
    <dbReference type="NCBI Taxonomy" id="2077276"/>
    <lineage>
        <taxon>Eukaryota</taxon>
        <taxon>Sar</taxon>
        <taxon>Stramenopiles</taxon>
        <taxon>Oomycota</taxon>
        <taxon>Peronosporomycetes</taxon>
        <taxon>Peronosporales</taxon>
        <taxon>Peronosporaceae</taxon>
        <taxon>Phytophthora</taxon>
    </lineage>
</organism>
<feature type="compositionally biased region" description="Low complexity" evidence="1">
    <location>
        <begin position="95"/>
        <end position="106"/>
    </location>
</feature>
<dbReference type="EMBL" id="BSXW01001328">
    <property type="protein sequence ID" value="GMF35877.1"/>
    <property type="molecule type" value="Genomic_DNA"/>
</dbReference>
<dbReference type="AlphaFoldDB" id="A0A9W6XCL7"/>
<evidence type="ECO:0000313" key="3">
    <source>
        <dbReference type="Proteomes" id="UP001165083"/>
    </source>
</evidence>
<comment type="caution">
    <text evidence="2">The sequence shown here is derived from an EMBL/GenBank/DDBJ whole genome shotgun (WGS) entry which is preliminary data.</text>
</comment>
<feature type="compositionally biased region" description="Low complexity" evidence="1">
    <location>
        <begin position="116"/>
        <end position="133"/>
    </location>
</feature>
<protein>
    <submittedName>
        <fullName evidence="2">Unnamed protein product</fullName>
    </submittedName>
</protein>
<evidence type="ECO:0000256" key="1">
    <source>
        <dbReference type="SAM" id="MobiDB-lite"/>
    </source>
</evidence>
<reference evidence="2" key="1">
    <citation type="submission" date="2023-04" db="EMBL/GenBank/DDBJ databases">
        <title>Phytophthora lilii NBRC 32176.</title>
        <authorList>
            <person name="Ichikawa N."/>
            <person name="Sato H."/>
            <person name="Tonouchi N."/>
        </authorList>
    </citation>
    <scope>NUCLEOTIDE SEQUENCE</scope>
    <source>
        <strain evidence="2">NBRC 32176</strain>
    </source>
</reference>
<sequence length="147" mass="16037">MRSITSQSTMDQKPPITLLSTTTGCRTVRCNKCNRPVRAQFEPAYCPYHRDRADPQSGWAFISRDEARLLNVLRETGWTEDALRDALDLQEEESSSSSTPVSPTPTINSLSDRAGSLSLDSPLELSELDSSSSNMAVDLPSSGTPTA</sequence>
<dbReference type="OrthoDB" id="102172at2759"/>
<feature type="region of interest" description="Disordered" evidence="1">
    <location>
        <begin position="88"/>
        <end position="147"/>
    </location>
</feature>